<evidence type="ECO:0000256" key="2">
    <source>
        <dbReference type="ARBA" id="ARBA00022475"/>
    </source>
</evidence>
<dbReference type="GO" id="GO:0022857">
    <property type="term" value="F:transmembrane transporter activity"/>
    <property type="evidence" value="ECO:0007669"/>
    <property type="project" value="InterPro"/>
</dbReference>
<dbReference type="InterPro" id="IPR050367">
    <property type="entry name" value="APC_superfamily"/>
</dbReference>
<dbReference type="PANTHER" id="PTHR42770">
    <property type="entry name" value="AMINO ACID TRANSPORTER-RELATED"/>
    <property type="match status" value="1"/>
</dbReference>
<dbReference type="AlphaFoldDB" id="A0A7V8SXF3"/>
<evidence type="ECO:0000313" key="7">
    <source>
        <dbReference type="EMBL" id="MBA0086265.1"/>
    </source>
</evidence>
<dbReference type="Gene3D" id="1.20.1740.10">
    <property type="entry name" value="Amino acid/polyamine transporter I"/>
    <property type="match status" value="1"/>
</dbReference>
<comment type="caution">
    <text evidence="7">The sequence shown here is derived from an EMBL/GenBank/DDBJ whole genome shotgun (WGS) entry which is preliminary data.</text>
</comment>
<evidence type="ECO:0000256" key="5">
    <source>
        <dbReference type="ARBA" id="ARBA00023136"/>
    </source>
</evidence>
<feature type="transmembrane region" description="Helical" evidence="6">
    <location>
        <begin position="73"/>
        <end position="100"/>
    </location>
</feature>
<evidence type="ECO:0000256" key="3">
    <source>
        <dbReference type="ARBA" id="ARBA00022692"/>
    </source>
</evidence>
<feature type="transmembrane region" description="Helical" evidence="6">
    <location>
        <begin position="12"/>
        <end position="29"/>
    </location>
</feature>
<reference evidence="7" key="1">
    <citation type="submission" date="2020-06" db="EMBL/GenBank/DDBJ databases">
        <title>Legume-microbial interactions unlock mineral nutrients during tropical forest succession.</title>
        <authorList>
            <person name="Epihov D.Z."/>
        </authorList>
    </citation>
    <scope>NUCLEOTIDE SEQUENCE [LARGE SCALE GENOMIC DNA]</scope>
    <source>
        <strain evidence="7">Pan2503</strain>
    </source>
</reference>
<keyword evidence="3 6" id="KW-0812">Transmembrane</keyword>
<sequence length="229" mass="25104">MATLARKLRLHDYFALAFGTMIGTGWLVLMDDWLGRGGPLGAILGYAIGGIILLPVGYVYGQWVRRLPDAAGEAAYTAAVFPSIVSYFTGWMMLLAYFIVCPWEAVALGKLAAYVFPSLNSFELYRIADQPVFLPRLALGVVLTIFLGVLNYRGIRLSANFQKLMTSAVLLCFLVVLGISATRGAAANFRPFFSSTPLVSILLTLQIVPYFMTGFESAPKYAEESNPEF</sequence>
<dbReference type="EMBL" id="JACDQQ010001425">
    <property type="protein sequence ID" value="MBA0086265.1"/>
    <property type="molecule type" value="Genomic_DNA"/>
</dbReference>
<name>A0A7V8SXF3_9BACT</name>
<accession>A0A7V8SXF3</accession>
<keyword evidence="4 6" id="KW-1133">Transmembrane helix</keyword>
<keyword evidence="5 6" id="KW-0472">Membrane</keyword>
<evidence type="ECO:0000256" key="6">
    <source>
        <dbReference type="SAM" id="Phobius"/>
    </source>
</evidence>
<dbReference type="Pfam" id="PF13520">
    <property type="entry name" value="AA_permease_2"/>
    <property type="match status" value="1"/>
</dbReference>
<feature type="non-terminal residue" evidence="7">
    <location>
        <position position="229"/>
    </location>
</feature>
<organism evidence="7 8">
    <name type="scientific">Candidatus Acidiferrum panamense</name>
    <dbReference type="NCBI Taxonomy" id="2741543"/>
    <lineage>
        <taxon>Bacteria</taxon>
        <taxon>Pseudomonadati</taxon>
        <taxon>Acidobacteriota</taxon>
        <taxon>Terriglobia</taxon>
        <taxon>Candidatus Acidiferrales</taxon>
        <taxon>Candidatus Acidiferrum</taxon>
    </lineage>
</organism>
<comment type="subcellular location">
    <subcellularLocation>
        <location evidence="1">Cell membrane</location>
        <topology evidence="1">Multi-pass membrane protein</topology>
    </subcellularLocation>
</comment>
<evidence type="ECO:0000256" key="1">
    <source>
        <dbReference type="ARBA" id="ARBA00004651"/>
    </source>
</evidence>
<feature type="transmembrane region" description="Helical" evidence="6">
    <location>
        <begin position="41"/>
        <end position="61"/>
    </location>
</feature>
<dbReference type="GO" id="GO:0005886">
    <property type="term" value="C:plasma membrane"/>
    <property type="evidence" value="ECO:0007669"/>
    <property type="project" value="UniProtKB-SubCell"/>
</dbReference>
<evidence type="ECO:0000256" key="4">
    <source>
        <dbReference type="ARBA" id="ARBA00022989"/>
    </source>
</evidence>
<protein>
    <submittedName>
        <fullName evidence="7">APC family permease</fullName>
    </submittedName>
</protein>
<evidence type="ECO:0000313" key="8">
    <source>
        <dbReference type="Proteomes" id="UP000567293"/>
    </source>
</evidence>
<proteinExistence type="predicted"/>
<keyword evidence="2" id="KW-1003">Cell membrane</keyword>
<dbReference type="InterPro" id="IPR002293">
    <property type="entry name" value="AA/rel_permease1"/>
</dbReference>
<keyword evidence="8" id="KW-1185">Reference proteome</keyword>
<feature type="transmembrane region" description="Helical" evidence="6">
    <location>
        <begin position="164"/>
        <end position="186"/>
    </location>
</feature>
<dbReference type="Proteomes" id="UP000567293">
    <property type="component" value="Unassembled WGS sequence"/>
</dbReference>
<gene>
    <name evidence="7" type="ORF">HRJ53_14870</name>
</gene>
<dbReference type="PANTHER" id="PTHR42770:SF7">
    <property type="entry name" value="MEMBRANE PROTEIN"/>
    <property type="match status" value="1"/>
</dbReference>
<feature type="transmembrane region" description="Helical" evidence="6">
    <location>
        <begin position="133"/>
        <end position="152"/>
    </location>
</feature>